<dbReference type="PANTHER" id="PTHR39192">
    <property type="entry name" value="IRON UPTAKE SYSTEM COMPONENT EFEO"/>
    <property type="match status" value="1"/>
</dbReference>
<dbReference type="KEGG" id="sgv:B1H19_06530"/>
<keyword evidence="5" id="KW-0472">Membrane</keyword>
<keyword evidence="3" id="KW-0732">Signal</keyword>
<dbReference type="InterPro" id="IPR018976">
    <property type="entry name" value="Imelysin-like"/>
</dbReference>
<keyword evidence="5" id="KW-0812">Transmembrane</keyword>
<dbReference type="EMBL" id="CP020569">
    <property type="protein sequence ID" value="ARF53881.1"/>
    <property type="molecule type" value="Genomic_DNA"/>
</dbReference>
<feature type="region of interest" description="Disordered" evidence="4">
    <location>
        <begin position="25"/>
        <end position="67"/>
    </location>
</feature>
<reference evidence="7 8" key="1">
    <citation type="submission" date="2017-04" db="EMBL/GenBank/DDBJ databases">
        <title>Complete Genome Sequence of Streptomyces gilvosporeus F607, a Capable Producer of Natamycin.</title>
        <authorList>
            <person name="Zong G."/>
            <person name="Zhong C."/>
            <person name="Fu J."/>
            <person name="Qin R."/>
            <person name="Cao G."/>
        </authorList>
    </citation>
    <scope>NUCLEOTIDE SEQUENCE [LARGE SCALE GENOMIC DNA]</scope>
    <source>
        <strain evidence="7 8">F607</strain>
    </source>
</reference>
<dbReference type="InterPro" id="IPR050894">
    <property type="entry name" value="EfeM/EfeO_iron_uptake"/>
</dbReference>
<dbReference type="InterPro" id="IPR034981">
    <property type="entry name" value="Imelysin-like_EfeO/Algp7"/>
</dbReference>
<dbReference type="InterPro" id="IPR038352">
    <property type="entry name" value="Imelysin_sf"/>
</dbReference>
<dbReference type="Pfam" id="PF09375">
    <property type="entry name" value="Peptidase_M75"/>
    <property type="match status" value="1"/>
</dbReference>
<keyword evidence="7" id="KW-0449">Lipoprotein</keyword>
<sequence length="468" mass="49223">MRKAVRAPRGCLPCTAAFRAARRGRIRGRDGPPVAGPYGAARSPWRRGVPHTAPTAPARPVTATGSGPRAVGRRPLVAVGVVLAAAASAAGVLLWAGGGPDGKAGQPRVGADGLVHTGVEVSQSRCGRGWVRPRPGLQVFDLRNTSGVAAEVYLKDARTGAVYGEVEGLAPGTARPLRVRLGRGAYAFMCLPDDADAVTGPTVRVGSGGAKGPAAAPVTEHDLIPPTLAYQKWVTGQMDGLVSKTGLLRDAVDRGDRSAARTAWLAAHLQYERLGAAYGAFGDADKAINGTTAGLPDGVRDKDFTGFHRIEYGLWHGESTGRLRGPADALAKAVGALRSTWAQARMDPADLGLRSHEILENTVQFELTGRTDYGSGSNLATARANLDGTRAVLARLRPLLATRLGDLPGLEAQLDRTQQALDASRRDGQWPPLDRLARGQRERVDADMGDLVERLAAVATLCDVRRTV</sequence>
<dbReference type="Gene3D" id="1.20.1420.20">
    <property type="entry name" value="M75 peptidase, HXXE motif"/>
    <property type="match status" value="1"/>
</dbReference>
<protein>
    <submittedName>
        <fullName evidence="7">EfeM/EfeO family lipoprotein</fullName>
    </submittedName>
</protein>
<proteinExistence type="inferred from homology"/>
<feature type="compositionally biased region" description="Low complexity" evidence="4">
    <location>
        <begin position="50"/>
        <end position="67"/>
    </location>
</feature>
<dbReference type="PANTHER" id="PTHR39192:SF1">
    <property type="entry name" value="IRON UPTAKE SYSTEM COMPONENT EFEO"/>
    <property type="match status" value="1"/>
</dbReference>
<dbReference type="OrthoDB" id="7260758at2"/>
<evidence type="ECO:0000256" key="3">
    <source>
        <dbReference type="ARBA" id="ARBA00022729"/>
    </source>
</evidence>
<feature type="domain" description="Imelysin-like" evidence="6">
    <location>
        <begin position="229"/>
        <end position="426"/>
    </location>
</feature>
<dbReference type="AlphaFoldDB" id="A0A1V0TLS6"/>
<name>A0A1V0TLS6_9ACTN</name>
<organism evidence="7 8">
    <name type="scientific">Streptomyces gilvosporeus</name>
    <dbReference type="NCBI Taxonomy" id="553510"/>
    <lineage>
        <taxon>Bacteria</taxon>
        <taxon>Bacillati</taxon>
        <taxon>Actinomycetota</taxon>
        <taxon>Actinomycetes</taxon>
        <taxon>Kitasatosporales</taxon>
        <taxon>Streptomycetaceae</taxon>
        <taxon>Streptomyces</taxon>
    </lineage>
</organism>
<evidence type="ECO:0000259" key="6">
    <source>
        <dbReference type="Pfam" id="PF09375"/>
    </source>
</evidence>
<evidence type="ECO:0000256" key="2">
    <source>
        <dbReference type="ARBA" id="ARBA00005989"/>
    </source>
</evidence>
<comment type="subcellular location">
    <subcellularLocation>
        <location evidence="1">Cell envelope</location>
    </subcellularLocation>
</comment>
<feature type="transmembrane region" description="Helical" evidence="5">
    <location>
        <begin position="76"/>
        <end position="98"/>
    </location>
</feature>
<dbReference type="STRING" id="553510.B1H19_06530"/>
<keyword evidence="5" id="KW-1133">Transmembrane helix</keyword>
<evidence type="ECO:0000256" key="1">
    <source>
        <dbReference type="ARBA" id="ARBA00004196"/>
    </source>
</evidence>
<gene>
    <name evidence="7" type="ORF">B1H19_06530</name>
</gene>
<dbReference type="CDD" id="cd14656">
    <property type="entry name" value="Imelysin-like_EfeO"/>
    <property type="match status" value="1"/>
</dbReference>
<evidence type="ECO:0000313" key="7">
    <source>
        <dbReference type="EMBL" id="ARF53881.1"/>
    </source>
</evidence>
<dbReference type="Proteomes" id="UP000192726">
    <property type="component" value="Chromosome"/>
</dbReference>
<keyword evidence="8" id="KW-1185">Reference proteome</keyword>
<evidence type="ECO:0000256" key="4">
    <source>
        <dbReference type="SAM" id="MobiDB-lite"/>
    </source>
</evidence>
<accession>A0A1V0TLS6</accession>
<dbReference type="GO" id="GO:0030313">
    <property type="term" value="C:cell envelope"/>
    <property type="evidence" value="ECO:0007669"/>
    <property type="project" value="UniProtKB-SubCell"/>
</dbReference>
<evidence type="ECO:0000256" key="5">
    <source>
        <dbReference type="SAM" id="Phobius"/>
    </source>
</evidence>
<evidence type="ECO:0000313" key="8">
    <source>
        <dbReference type="Proteomes" id="UP000192726"/>
    </source>
</evidence>
<comment type="similarity">
    <text evidence="2">Belongs to the EfeM/EfeO family.</text>
</comment>